<dbReference type="InterPro" id="IPR020904">
    <property type="entry name" value="Sc_DH/Rdtase_CS"/>
</dbReference>
<dbReference type="InterPro" id="IPR057326">
    <property type="entry name" value="KR_dom"/>
</dbReference>
<dbReference type="PIRSF" id="PIRSF000126">
    <property type="entry name" value="11-beta-HSD1"/>
    <property type="match status" value="1"/>
</dbReference>
<keyword evidence="2" id="KW-0560">Oxidoreductase</keyword>
<dbReference type="PANTHER" id="PTHR44196:SF2">
    <property type="entry name" value="SHORT-CHAIN DEHYDROGENASE-RELATED"/>
    <property type="match status" value="1"/>
</dbReference>
<name>A0A6J6DBX5_9ZZZZ</name>
<dbReference type="PANTHER" id="PTHR44196">
    <property type="entry name" value="DEHYDROGENASE/REDUCTASE SDR FAMILY MEMBER 7B"/>
    <property type="match status" value="1"/>
</dbReference>
<organism evidence="4">
    <name type="scientific">freshwater metagenome</name>
    <dbReference type="NCBI Taxonomy" id="449393"/>
    <lineage>
        <taxon>unclassified sequences</taxon>
        <taxon>metagenomes</taxon>
        <taxon>ecological metagenomes</taxon>
    </lineage>
</organism>
<dbReference type="PRINTS" id="PR00080">
    <property type="entry name" value="SDRFAMILY"/>
</dbReference>
<reference evidence="4" key="1">
    <citation type="submission" date="2020-05" db="EMBL/GenBank/DDBJ databases">
        <authorList>
            <person name="Chiriac C."/>
            <person name="Salcher M."/>
            <person name="Ghai R."/>
            <person name="Kavagutti S V."/>
        </authorList>
    </citation>
    <scope>NUCLEOTIDE SEQUENCE</scope>
</reference>
<accession>A0A6J6DBX5</accession>
<dbReference type="PROSITE" id="PS00061">
    <property type="entry name" value="ADH_SHORT"/>
    <property type="match status" value="1"/>
</dbReference>
<evidence type="ECO:0000256" key="1">
    <source>
        <dbReference type="ARBA" id="ARBA00006484"/>
    </source>
</evidence>
<dbReference type="Pfam" id="PF00106">
    <property type="entry name" value="adh_short"/>
    <property type="match status" value="1"/>
</dbReference>
<dbReference type="EMBL" id="CAEZSR010000059">
    <property type="protein sequence ID" value="CAB4560826.1"/>
    <property type="molecule type" value="Genomic_DNA"/>
</dbReference>
<dbReference type="InterPro" id="IPR002347">
    <property type="entry name" value="SDR_fam"/>
</dbReference>
<dbReference type="GO" id="GO:0016020">
    <property type="term" value="C:membrane"/>
    <property type="evidence" value="ECO:0007669"/>
    <property type="project" value="TreeGrafter"/>
</dbReference>
<evidence type="ECO:0000313" key="4">
    <source>
        <dbReference type="EMBL" id="CAB4560826.1"/>
    </source>
</evidence>
<protein>
    <submittedName>
        <fullName evidence="4">Unannotated protein</fullName>
    </submittedName>
</protein>
<sequence>MSPRLPFTSALVTGASSGIGEALVRVLGEQAVPQVVVARRGDRLEALAASLPSVEVLVADLTSDNGLARVAARIASTAEPIDLVVNNAGFGTSGNFHELDPDRLDREIRLNIAALTRLSHAALAAMVPRGRGYLLNVSSVASFQPAPKLAVYAATKAYVTNVTESLHEEVRRSGVHVTALCPGLTRTEFQQVSNSESYAAQYPSFAWMSAEAVARTGLADVARNKALSVPGAMYKGLGLVTGVTPRGLARRLSGLVQR</sequence>
<dbReference type="AlphaFoldDB" id="A0A6J6DBX5"/>
<dbReference type="PRINTS" id="PR00081">
    <property type="entry name" value="GDHRDH"/>
</dbReference>
<gene>
    <name evidence="4" type="ORF">UFOPK1493_01771</name>
</gene>
<comment type="similarity">
    <text evidence="1">Belongs to the short-chain dehydrogenases/reductases (SDR) family.</text>
</comment>
<dbReference type="SMART" id="SM00822">
    <property type="entry name" value="PKS_KR"/>
    <property type="match status" value="1"/>
</dbReference>
<proteinExistence type="inferred from homology"/>
<dbReference type="SUPFAM" id="SSF51735">
    <property type="entry name" value="NAD(P)-binding Rossmann-fold domains"/>
    <property type="match status" value="1"/>
</dbReference>
<dbReference type="Gene3D" id="3.40.50.720">
    <property type="entry name" value="NAD(P)-binding Rossmann-like Domain"/>
    <property type="match status" value="1"/>
</dbReference>
<feature type="domain" description="Ketoreductase" evidence="3">
    <location>
        <begin position="8"/>
        <end position="183"/>
    </location>
</feature>
<dbReference type="GO" id="GO:0016491">
    <property type="term" value="F:oxidoreductase activity"/>
    <property type="evidence" value="ECO:0007669"/>
    <property type="project" value="UniProtKB-KW"/>
</dbReference>
<evidence type="ECO:0000259" key="3">
    <source>
        <dbReference type="SMART" id="SM00822"/>
    </source>
</evidence>
<dbReference type="CDD" id="cd05233">
    <property type="entry name" value="SDR_c"/>
    <property type="match status" value="1"/>
</dbReference>
<evidence type="ECO:0000256" key="2">
    <source>
        <dbReference type="ARBA" id="ARBA00023002"/>
    </source>
</evidence>
<dbReference type="InterPro" id="IPR036291">
    <property type="entry name" value="NAD(P)-bd_dom_sf"/>
</dbReference>